<evidence type="ECO:0000313" key="2">
    <source>
        <dbReference type="Proteomes" id="UP000223749"/>
    </source>
</evidence>
<dbReference type="KEGG" id="pgs:CPT03_12215"/>
<gene>
    <name evidence="1" type="ORF">CPT03_12215</name>
</gene>
<dbReference type="AlphaFoldDB" id="A0A2D1U6H0"/>
<evidence type="ECO:0000313" key="1">
    <source>
        <dbReference type="EMBL" id="ATP57182.1"/>
    </source>
</evidence>
<dbReference type="EMBL" id="CP024091">
    <property type="protein sequence ID" value="ATP57182.1"/>
    <property type="molecule type" value="Genomic_DNA"/>
</dbReference>
<proteinExistence type="predicted"/>
<keyword evidence="2" id="KW-1185">Reference proteome</keyword>
<accession>A0A2D1U6H0</accession>
<protein>
    <submittedName>
        <fullName evidence="1">Uncharacterized protein</fullName>
    </submittedName>
</protein>
<sequence length="88" mass="10258">MFFGLFFFAAWLLLLLTLALFLWIRRCIQIVAVKLKIFHADAIENLAYYLADEPPLWSTPVSAQKTVLSVHDREQGNNERIFYQLLKG</sequence>
<name>A0A2D1U6H0_9SPHI</name>
<dbReference type="Proteomes" id="UP000223749">
    <property type="component" value="Chromosome"/>
</dbReference>
<reference evidence="1 2" key="1">
    <citation type="submission" date="2017-10" db="EMBL/GenBank/DDBJ databases">
        <title>Whole genome of Pedobacter ginsengisoli T01R-27 isolated from tomato rhizosphere.</title>
        <authorList>
            <person name="Weon H.-Y."/>
            <person name="Lee S.A."/>
            <person name="Sang M.K."/>
            <person name="Song J."/>
        </authorList>
    </citation>
    <scope>NUCLEOTIDE SEQUENCE [LARGE SCALE GENOMIC DNA]</scope>
    <source>
        <strain evidence="1 2">T01R-27</strain>
    </source>
</reference>
<organism evidence="1 2">
    <name type="scientific">Pedobacter ginsengisoli</name>
    <dbReference type="NCBI Taxonomy" id="363852"/>
    <lineage>
        <taxon>Bacteria</taxon>
        <taxon>Pseudomonadati</taxon>
        <taxon>Bacteroidota</taxon>
        <taxon>Sphingobacteriia</taxon>
        <taxon>Sphingobacteriales</taxon>
        <taxon>Sphingobacteriaceae</taxon>
        <taxon>Pedobacter</taxon>
    </lineage>
</organism>